<dbReference type="GeneID" id="68101777"/>
<dbReference type="SMART" id="SM00220">
    <property type="entry name" value="S_TKc"/>
    <property type="match status" value="1"/>
</dbReference>
<dbReference type="Gene3D" id="1.10.510.10">
    <property type="entry name" value="Transferase(Phosphotransferase) domain 1"/>
    <property type="match status" value="1"/>
</dbReference>
<dbReference type="InterPro" id="IPR036047">
    <property type="entry name" value="F-box-like_dom_sf"/>
</dbReference>
<dbReference type="AlphaFoldDB" id="A0AA88KED2"/>
<evidence type="ECO:0000256" key="3">
    <source>
        <dbReference type="ARBA" id="ARBA00022741"/>
    </source>
</evidence>
<dbReference type="RefSeq" id="XP_044544674.1">
    <property type="nucleotide sequence ID" value="XM_044699498.1"/>
</dbReference>
<dbReference type="SUPFAM" id="SSF81383">
    <property type="entry name" value="F-box domain"/>
    <property type="match status" value="1"/>
</dbReference>
<keyword evidence="4" id="KW-0418">Kinase</keyword>
<dbReference type="PANTHER" id="PTHR43671">
    <property type="entry name" value="SERINE/THREONINE-PROTEIN KINASE NEK"/>
    <property type="match status" value="1"/>
</dbReference>
<feature type="region of interest" description="Disordered" evidence="6">
    <location>
        <begin position="334"/>
        <end position="361"/>
    </location>
</feature>
<evidence type="ECO:0000256" key="5">
    <source>
        <dbReference type="ARBA" id="ARBA00022840"/>
    </source>
</evidence>
<sequence>MDQYYIIKILGRGSEGQVLLAEHKKTHEEVAIKRMEWASFDDANLHLNEAQKLKDLNHPNIMKYLKVFLHKYSTETHFVCLCIEYCPGGDLQKLITSVIKRDKKFKEEDIITYAEQIAEGLKYLHEHNIIHRDLKPQNILIASDGTLKIGDFGISREIGTHSLAHTQCGTIQYMSYEMLNKEPYDQATDMYSYGVILLQMMTGKQMMISMELRKNPNFFTDIEHQCVKVLGYSQELFDLAKLLLSYDPRERPTAEKTLKVLNKIKADGKHGNLKLALKDFKLLPDVLKLHVFSYLKIEDMYHIGLSCKQLFLIWEEHWWRVFMTTTKVGDEIMKSAASPNSGKRKRSGSANTKHPSLVASPSDPSIDFTALNEKVTASSPLVLSVPSTQTEKNIFKQQAFAFVKIHKPKKRRDMNKRGKSVVSEIHPSQVQEAANFLAQSLRSPLFYKYNTTHHHESMASTGRTVSDVPSSEASSPSKASEEVKESQGSMTLKTPRGDDSTIHTTTFPQHVWHPLLSYIFKAETPDEVSYESLLFLCSMLIKYGIKYGRIYVNTYYPMNEEAKEIQAISIWQHPFNSKGIDFWKMLRLGIGKASKSLGIKGLFRTMKAVEGMETIHAQLLSQTEKPHWTLLSLVVKPELRNRGLGTEVLLPIIRASDEATLPIYTIVHHYENQSREEKPVQFLKKHGFDVREECTPKKGPPFTVLIRYGC</sequence>
<evidence type="ECO:0000259" key="7">
    <source>
        <dbReference type="PROSITE" id="PS50011"/>
    </source>
</evidence>
<dbReference type="PROSITE" id="PS00108">
    <property type="entry name" value="PROTEIN_KINASE_ST"/>
    <property type="match status" value="1"/>
</dbReference>
<dbReference type="PROSITE" id="PS50011">
    <property type="entry name" value="PROTEIN_KINASE_DOM"/>
    <property type="match status" value="1"/>
</dbReference>
<keyword evidence="9" id="KW-1185">Reference proteome</keyword>
<name>A0AA88KED2_NAELO</name>
<protein>
    <recommendedName>
        <fullName evidence="1">non-specific serine/threonine protein kinase</fullName>
        <ecNumber evidence="1">2.7.11.1</ecNumber>
    </recommendedName>
</protein>
<reference evidence="8 9" key="1">
    <citation type="journal article" date="2018" name="BMC Genomics">
        <title>The genome of Naegleria lovaniensis, the basis for a comparative approach to unravel pathogenicity factors of the human pathogenic amoeba N. fowleri.</title>
        <authorList>
            <person name="Liechti N."/>
            <person name="Schurch N."/>
            <person name="Bruggmann R."/>
            <person name="Wittwer M."/>
        </authorList>
    </citation>
    <scope>NUCLEOTIDE SEQUENCE [LARGE SCALE GENOMIC DNA]</scope>
    <source>
        <strain evidence="8 9">ATCC 30569</strain>
    </source>
</reference>
<dbReference type="Proteomes" id="UP000816034">
    <property type="component" value="Unassembled WGS sequence"/>
</dbReference>
<dbReference type="GO" id="GO:0005524">
    <property type="term" value="F:ATP binding"/>
    <property type="evidence" value="ECO:0007669"/>
    <property type="project" value="UniProtKB-KW"/>
</dbReference>
<evidence type="ECO:0000313" key="9">
    <source>
        <dbReference type="Proteomes" id="UP000816034"/>
    </source>
</evidence>
<keyword evidence="5" id="KW-0067">ATP-binding</keyword>
<evidence type="ECO:0000256" key="2">
    <source>
        <dbReference type="ARBA" id="ARBA00022679"/>
    </source>
</evidence>
<keyword evidence="3" id="KW-0547">Nucleotide-binding</keyword>
<evidence type="ECO:0000313" key="8">
    <source>
        <dbReference type="EMBL" id="KAG2377412.1"/>
    </source>
</evidence>
<accession>A0AA88KED2</accession>
<feature type="compositionally biased region" description="Low complexity" evidence="6">
    <location>
        <begin position="468"/>
        <end position="478"/>
    </location>
</feature>
<dbReference type="EMBL" id="PYSW02000038">
    <property type="protein sequence ID" value="KAG2377412.1"/>
    <property type="molecule type" value="Genomic_DNA"/>
</dbReference>
<organism evidence="8 9">
    <name type="scientific">Naegleria lovaniensis</name>
    <name type="common">Amoeba</name>
    <dbReference type="NCBI Taxonomy" id="51637"/>
    <lineage>
        <taxon>Eukaryota</taxon>
        <taxon>Discoba</taxon>
        <taxon>Heterolobosea</taxon>
        <taxon>Tetramitia</taxon>
        <taxon>Eutetramitia</taxon>
        <taxon>Vahlkampfiidae</taxon>
        <taxon>Naegleria</taxon>
    </lineage>
</organism>
<dbReference type="InterPro" id="IPR011009">
    <property type="entry name" value="Kinase-like_dom_sf"/>
</dbReference>
<dbReference type="EC" id="2.7.11.1" evidence="1"/>
<comment type="caution">
    <text evidence="8">The sequence shown here is derived from an EMBL/GenBank/DDBJ whole genome shotgun (WGS) entry which is preliminary data.</text>
</comment>
<gene>
    <name evidence="8" type="ORF">C9374_009323</name>
</gene>
<evidence type="ECO:0000256" key="1">
    <source>
        <dbReference type="ARBA" id="ARBA00012513"/>
    </source>
</evidence>
<feature type="region of interest" description="Disordered" evidence="6">
    <location>
        <begin position="457"/>
        <end position="499"/>
    </location>
</feature>
<dbReference type="SUPFAM" id="SSF56112">
    <property type="entry name" value="Protein kinase-like (PK-like)"/>
    <property type="match status" value="1"/>
</dbReference>
<dbReference type="InterPro" id="IPR008271">
    <property type="entry name" value="Ser/Thr_kinase_AS"/>
</dbReference>
<dbReference type="PANTHER" id="PTHR43671:SF13">
    <property type="entry name" value="SERINE_THREONINE-PROTEIN KINASE NEK2"/>
    <property type="match status" value="1"/>
</dbReference>
<dbReference type="Gene3D" id="3.40.630.30">
    <property type="match status" value="1"/>
</dbReference>
<dbReference type="GO" id="GO:0004674">
    <property type="term" value="F:protein serine/threonine kinase activity"/>
    <property type="evidence" value="ECO:0007669"/>
    <property type="project" value="UniProtKB-EC"/>
</dbReference>
<evidence type="ECO:0000256" key="6">
    <source>
        <dbReference type="SAM" id="MobiDB-lite"/>
    </source>
</evidence>
<keyword evidence="2" id="KW-0808">Transferase</keyword>
<evidence type="ECO:0000256" key="4">
    <source>
        <dbReference type="ARBA" id="ARBA00022777"/>
    </source>
</evidence>
<proteinExistence type="predicted"/>
<dbReference type="InterPro" id="IPR050660">
    <property type="entry name" value="NEK_Ser/Thr_kinase"/>
</dbReference>
<dbReference type="Pfam" id="PF00069">
    <property type="entry name" value="Pkinase"/>
    <property type="match status" value="1"/>
</dbReference>
<feature type="domain" description="Protein kinase" evidence="7">
    <location>
        <begin position="4"/>
        <end position="273"/>
    </location>
</feature>
<dbReference type="InterPro" id="IPR000719">
    <property type="entry name" value="Prot_kinase_dom"/>
</dbReference>